<dbReference type="AlphaFoldDB" id="A0A430Q5G4"/>
<keyword evidence="4" id="KW-1185">Reference proteome</keyword>
<reference evidence="3 4" key="1">
    <citation type="journal article" date="2019" name="PLoS Pathog.">
        <title>Genome sequence of the bovine parasite Schistosoma bovis Tanzania.</title>
        <authorList>
            <person name="Oey H."/>
            <person name="Zakrzewski M."/>
            <person name="Gobert G."/>
            <person name="Gravermann K."/>
            <person name="Stoye J."/>
            <person name="Jones M."/>
            <person name="Mcmanus D."/>
            <person name="Krause L."/>
        </authorList>
    </citation>
    <scope>NUCLEOTIDE SEQUENCE [LARGE SCALE GENOMIC DNA]</scope>
    <source>
        <strain evidence="3 4">TAN1997</strain>
    </source>
</reference>
<feature type="transmembrane region" description="Helical" evidence="2">
    <location>
        <begin position="509"/>
        <end position="538"/>
    </location>
</feature>
<proteinExistence type="predicted"/>
<name>A0A430Q5G4_SCHBO</name>
<protein>
    <submittedName>
        <fullName evidence="3">Uncharacterized protein</fullName>
    </submittedName>
</protein>
<feature type="transmembrane region" description="Helical" evidence="2">
    <location>
        <begin position="781"/>
        <end position="808"/>
    </location>
</feature>
<dbReference type="EMBL" id="QMKO01002655">
    <property type="protein sequence ID" value="RTG82896.1"/>
    <property type="molecule type" value="Genomic_DNA"/>
</dbReference>
<comment type="caution">
    <text evidence="3">The sequence shown here is derived from an EMBL/GenBank/DDBJ whole genome shotgun (WGS) entry which is preliminary data.</text>
</comment>
<feature type="region of interest" description="Disordered" evidence="1">
    <location>
        <begin position="613"/>
        <end position="635"/>
    </location>
</feature>
<feature type="transmembrane region" description="Helical" evidence="2">
    <location>
        <begin position="125"/>
        <end position="151"/>
    </location>
</feature>
<keyword evidence="2" id="KW-1133">Transmembrane helix</keyword>
<evidence type="ECO:0000313" key="3">
    <source>
        <dbReference type="EMBL" id="RTG82896.1"/>
    </source>
</evidence>
<feature type="transmembrane region" description="Helical" evidence="2">
    <location>
        <begin position="421"/>
        <end position="453"/>
    </location>
</feature>
<gene>
    <name evidence="3" type="ORF">DC041_0005007</name>
</gene>
<sequence length="840" mass="97977">MNLTHFQYDLLNQFKSLGQLLAPFEDGGILNYLFEQITINSSNSSSSIDSSLLHNDMTSIYDNQSITLLKLIEINDTFTFLSNTINSMLFHSIQNINVYNVLLMNPNEFNTTFINSQKPFVTRKFIVLIIIEILLIFICFLLSMCYFIFLYPPNCIQRKSSLNYIKYLKITQVLRDPKYKNDMNNSNITDMTSDSLSNKYIQNNEMSRYTTEWMLRNEENISINSSDIYINIIQSLLETYQLSPVIESAESISYSINETVTASQIINVHQKTLQQDMNSYIGELRGYANILNKTLDSICGKLNENTLEKVTCKQLQFNNSILLINVDTKLFEFESSSILVFLMNDLNISLNSITDQFNRIKNLLNLKKDEVIQSMKSTFNLNDYFNLFTSIWILLQQNIVDKLNSYLTINKQQEIDHYLKLISYVISIIGYVIITLILMLITFFLIYCILYTVDIYNRNLFTKQNGIKYDPSQLFTLQIQGEFHKKLFLLQLNRSIYLPHIINYKHIQYLTITALIISLLFSFILFLLYMILPLLILFDTELCRYLNTDSGILITDFILDLYLQYQWSNFTLLSNDDLINYINLFPPKHVYSTIRNQCQPIMYNNHDLNTTTTTNTTDNTTNNTTNTTTTTTNSNNNHTYRNYNLLKLLNYSQIINFDKLLYSSIIQEKIKDAEISSVNKIINMDLAKFIPSDLDSLTSIARKLSVYLDGKDYKISSDPQRLTESIRLIFHSSIQSLLNHTSTLLNNQFEQLFANIIPCNNINKILMIILNLFCNRTNSNILSLGCFILIISISYFLLIITLFIFIIYSRKHIDLLIYTKWENIPLYNSVKLCYKLLKYN</sequence>
<evidence type="ECO:0000256" key="1">
    <source>
        <dbReference type="SAM" id="MobiDB-lite"/>
    </source>
</evidence>
<keyword evidence="2" id="KW-0472">Membrane</keyword>
<evidence type="ECO:0000313" key="4">
    <source>
        <dbReference type="Proteomes" id="UP000290809"/>
    </source>
</evidence>
<keyword evidence="2" id="KW-0812">Transmembrane</keyword>
<dbReference type="Proteomes" id="UP000290809">
    <property type="component" value="Unassembled WGS sequence"/>
</dbReference>
<organism evidence="3 4">
    <name type="scientific">Schistosoma bovis</name>
    <name type="common">Blood fluke</name>
    <dbReference type="NCBI Taxonomy" id="6184"/>
    <lineage>
        <taxon>Eukaryota</taxon>
        <taxon>Metazoa</taxon>
        <taxon>Spiralia</taxon>
        <taxon>Lophotrochozoa</taxon>
        <taxon>Platyhelminthes</taxon>
        <taxon>Trematoda</taxon>
        <taxon>Digenea</taxon>
        <taxon>Strigeidida</taxon>
        <taxon>Schistosomatoidea</taxon>
        <taxon>Schistosomatidae</taxon>
        <taxon>Schistosoma</taxon>
    </lineage>
</organism>
<accession>A0A430Q5G4</accession>
<evidence type="ECO:0000256" key="2">
    <source>
        <dbReference type="SAM" id="Phobius"/>
    </source>
</evidence>